<reference evidence="1 2" key="1">
    <citation type="submission" date="2019-08" db="EMBL/GenBank/DDBJ databases">
        <title>The genome of the soybean aphid Biotype 1, its phylome, world population structure and adaptation to the North American continent.</title>
        <authorList>
            <person name="Giordano R."/>
            <person name="Donthu R.K."/>
            <person name="Hernandez A.G."/>
            <person name="Wright C.L."/>
            <person name="Zimin A.V."/>
        </authorList>
    </citation>
    <scope>NUCLEOTIDE SEQUENCE [LARGE SCALE GENOMIC DNA]</scope>
    <source>
        <tissue evidence="1">Whole aphids</tissue>
    </source>
</reference>
<proteinExistence type="predicted"/>
<accession>A0A6G0T940</accession>
<dbReference type="Proteomes" id="UP000475862">
    <property type="component" value="Unassembled WGS sequence"/>
</dbReference>
<comment type="caution">
    <text evidence="1">The sequence shown here is derived from an EMBL/GenBank/DDBJ whole genome shotgun (WGS) entry which is preliminary data.</text>
</comment>
<dbReference type="AlphaFoldDB" id="A0A6G0T940"/>
<gene>
    <name evidence="1" type="ORF">AGLY_012652</name>
</gene>
<dbReference type="OrthoDB" id="10055828at2759"/>
<keyword evidence="2" id="KW-1185">Reference proteome</keyword>
<protein>
    <submittedName>
        <fullName evidence="1">Uncharacterized protein</fullName>
    </submittedName>
</protein>
<sequence>MIIYSHFLQLNLPHHHEYHKQCHLCRYNSEQMNVQQNSYRKQELQCALQQECNLPAVDTIASIASIMRCNAESVPIVMSVPQKSLSIEPTIPTIFKCPYFSRSALLICEVCNNSSRRLDHSCLNRLAPVREPSPPMTTKFVIPRLTRLQAAFTRPARSLKSIHRAEPITKGGTSVSKVNSRVAGRVCTHHSKLKSKEKCVTSVMLRHTTTEIQFAYDDNHAQV</sequence>
<evidence type="ECO:0000313" key="1">
    <source>
        <dbReference type="EMBL" id="KAE9528230.1"/>
    </source>
</evidence>
<evidence type="ECO:0000313" key="2">
    <source>
        <dbReference type="Proteomes" id="UP000475862"/>
    </source>
</evidence>
<dbReference type="EMBL" id="VYZN01000049">
    <property type="protein sequence ID" value="KAE9528230.1"/>
    <property type="molecule type" value="Genomic_DNA"/>
</dbReference>
<organism evidence="1 2">
    <name type="scientific">Aphis glycines</name>
    <name type="common">Soybean aphid</name>
    <dbReference type="NCBI Taxonomy" id="307491"/>
    <lineage>
        <taxon>Eukaryota</taxon>
        <taxon>Metazoa</taxon>
        <taxon>Ecdysozoa</taxon>
        <taxon>Arthropoda</taxon>
        <taxon>Hexapoda</taxon>
        <taxon>Insecta</taxon>
        <taxon>Pterygota</taxon>
        <taxon>Neoptera</taxon>
        <taxon>Paraneoptera</taxon>
        <taxon>Hemiptera</taxon>
        <taxon>Sternorrhyncha</taxon>
        <taxon>Aphidomorpha</taxon>
        <taxon>Aphidoidea</taxon>
        <taxon>Aphididae</taxon>
        <taxon>Aphidini</taxon>
        <taxon>Aphis</taxon>
        <taxon>Aphis</taxon>
    </lineage>
</organism>
<name>A0A6G0T940_APHGL</name>
<feature type="non-terminal residue" evidence="1">
    <location>
        <position position="223"/>
    </location>
</feature>